<organism evidence="2 3">
    <name type="scientific">Nyssa sinensis</name>
    <dbReference type="NCBI Taxonomy" id="561372"/>
    <lineage>
        <taxon>Eukaryota</taxon>
        <taxon>Viridiplantae</taxon>
        <taxon>Streptophyta</taxon>
        <taxon>Embryophyta</taxon>
        <taxon>Tracheophyta</taxon>
        <taxon>Spermatophyta</taxon>
        <taxon>Magnoliopsida</taxon>
        <taxon>eudicotyledons</taxon>
        <taxon>Gunneridae</taxon>
        <taxon>Pentapetalae</taxon>
        <taxon>asterids</taxon>
        <taxon>Cornales</taxon>
        <taxon>Nyssaceae</taxon>
        <taxon>Nyssa</taxon>
    </lineage>
</organism>
<keyword evidence="3" id="KW-1185">Reference proteome</keyword>
<evidence type="ECO:0000256" key="1">
    <source>
        <dbReference type="SAM" id="MobiDB-lite"/>
    </source>
</evidence>
<protein>
    <submittedName>
        <fullName evidence="2">Uncharacterized protein</fullName>
    </submittedName>
</protein>
<name>A0A5J5BQ50_9ASTE</name>
<proteinExistence type="predicted"/>
<gene>
    <name evidence="2" type="ORF">F0562_021916</name>
</gene>
<dbReference type="EMBL" id="CM018034">
    <property type="protein sequence ID" value="KAA8543907.1"/>
    <property type="molecule type" value="Genomic_DNA"/>
</dbReference>
<dbReference type="OrthoDB" id="912098at2759"/>
<evidence type="ECO:0000313" key="2">
    <source>
        <dbReference type="EMBL" id="KAA8543907.1"/>
    </source>
</evidence>
<evidence type="ECO:0000313" key="3">
    <source>
        <dbReference type="Proteomes" id="UP000325577"/>
    </source>
</evidence>
<dbReference type="Proteomes" id="UP000325577">
    <property type="component" value="Linkage Group LG11"/>
</dbReference>
<dbReference type="AlphaFoldDB" id="A0A5J5BQ50"/>
<feature type="region of interest" description="Disordered" evidence="1">
    <location>
        <begin position="85"/>
        <end position="106"/>
    </location>
</feature>
<accession>A0A5J5BQ50</accession>
<reference evidence="2 3" key="1">
    <citation type="submission" date="2019-09" db="EMBL/GenBank/DDBJ databases">
        <title>A chromosome-level genome assembly of the Chinese tupelo Nyssa sinensis.</title>
        <authorList>
            <person name="Yang X."/>
            <person name="Kang M."/>
            <person name="Yang Y."/>
            <person name="Xiong H."/>
            <person name="Wang M."/>
            <person name="Zhang Z."/>
            <person name="Wang Z."/>
            <person name="Wu H."/>
            <person name="Ma T."/>
            <person name="Liu J."/>
            <person name="Xi Z."/>
        </authorList>
    </citation>
    <scope>NUCLEOTIDE SEQUENCE [LARGE SCALE GENOMIC DNA]</scope>
    <source>
        <strain evidence="2">J267</strain>
        <tissue evidence="2">Leaf</tissue>
    </source>
</reference>
<sequence length="106" mass="12013">MLGKKLLPLPPSIFTSNLHQFMPKMRTQTLIHLLLVWLLLTVLQHHYPITIKVQATDSVNFKLRPAQPSSRSTTTYILSTYAEEKKIHKAPSGPNPVGNHRPPSRP</sequence>